<proteinExistence type="predicted"/>
<name>A0A4S8MH94_DENBC</name>
<dbReference type="AlphaFoldDB" id="A0A4S8MH94"/>
<evidence type="ECO:0000313" key="3">
    <source>
        <dbReference type="Proteomes" id="UP000297245"/>
    </source>
</evidence>
<keyword evidence="1" id="KW-0472">Membrane</keyword>
<protein>
    <submittedName>
        <fullName evidence="2">Uncharacterized protein</fullName>
    </submittedName>
</protein>
<keyword evidence="3" id="KW-1185">Reference proteome</keyword>
<reference evidence="2 3" key="1">
    <citation type="journal article" date="2019" name="Nat. Ecol. Evol.">
        <title>Megaphylogeny resolves global patterns of mushroom evolution.</title>
        <authorList>
            <person name="Varga T."/>
            <person name="Krizsan K."/>
            <person name="Foldi C."/>
            <person name="Dima B."/>
            <person name="Sanchez-Garcia M."/>
            <person name="Sanchez-Ramirez S."/>
            <person name="Szollosi G.J."/>
            <person name="Szarkandi J.G."/>
            <person name="Papp V."/>
            <person name="Albert L."/>
            <person name="Andreopoulos W."/>
            <person name="Angelini C."/>
            <person name="Antonin V."/>
            <person name="Barry K.W."/>
            <person name="Bougher N.L."/>
            <person name="Buchanan P."/>
            <person name="Buyck B."/>
            <person name="Bense V."/>
            <person name="Catcheside P."/>
            <person name="Chovatia M."/>
            <person name="Cooper J."/>
            <person name="Damon W."/>
            <person name="Desjardin D."/>
            <person name="Finy P."/>
            <person name="Geml J."/>
            <person name="Haridas S."/>
            <person name="Hughes K."/>
            <person name="Justo A."/>
            <person name="Karasinski D."/>
            <person name="Kautmanova I."/>
            <person name="Kiss B."/>
            <person name="Kocsube S."/>
            <person name="Kotiranta H."/>
            <person name="LaButti K.M."/>
            <person name="Lechner B.E."/>
            <person name="Liimatainen K."/>
            <person name="Lipzen A."/>
            <person name="Lukacs Z."/>
            <person name="Mihaltcheva S."/>
            <person name="Morgado L.N."/>
            <person name="Niskanen T."/>
            <person name="Noordeloos M.E."/>
            <person name="Ohm R.A."/>
            <person name="Ortiz-Santana B."/>
            <person name="Ovrebo C."/>
            <person name="Racz N."/>
            <person name="Riley R."/>
            <person name="Savchenko A."/>
            <person name="Shiryaev A."/>
            <person name="Soop K."/>
            <person name="Spirin V."/>
            <person name="Szebenyi C."/>
            <person name="Tomsovsky M."/>
            <person name="Tulloss R.E."/>
            <person name="Uehling J."/>
            <person name="Grigoriev I.V."/>
            <person name="Vagvolgyi C."/>
            <person name="Papp T."/>
            <person name="Martin F.M."/>
            <person name="Miettinen O."/>
            <person name="Hibbett D.S."/>
            <person name="Nagy L.G."/>
        </authorList>
    </citation>
    <scope>NUCLEOTIDE SEQUENCE [LARGE SCALE GENOMIC DNA]</scope>
    <source>
        <strain evidence="2 3">CBS 962.96</strain>
    </source>
</reference>
<evidence type="ECO:0000256" key="1">
    <source>
        <dbReference type="SAM" id="Phobius"/>
    </source>
</evidence>
<gene>
    <name evidence="2" type="ORF">K435DRAFT_396334</name>
</gene>
<dbReference type="Proteomes" id="UP000297245">
    <property type="component" value="Unassembled WGS sequence"/>
</dbReference>
<dbReference type="EMBL" id="ML179088">
    <property type="protein sequence ID" value="THV01524.1"/>
    <property type="molecule type" value="Genomic_DNA"/>
</dbReference>
<feature type="transmembrane region" description="Helical" evidence="1">
    <location>
        <begin position="60"/>
        <end position="80"/>
    </location>
</feature>
<keyword evidence="1" id="KW-0812">Transmembrane</keyword>
<sequence length="120" mass="13089">MYGCISVLYSFPTRLKPTPLGRIPRPTLISLSPLSIPPSPRSLYSPIISSSAIHLSASSAAIHPLPALVIALSIPLILYISSRKHASHGSLSRSRYSDDIYPSGLVWSWVRKDRCCGFVT</sequence>
<keyword evidence="1" id="KW-1133">Transmembrane helix</keyword>
<accession>A0A4S8MH94</accession>
<organism evidence="2 3">
    <name type="scientific">Dendrothele bispora (strain CBS 962.96)</name>
    <dbReference type="NCBI Taxonomy" id="1314807"/>
    <lineage>
        <taxon>Eukaryota</taxon>
        <taxon>Fungi</taxon>
        <taxon>Dikarya</taxon>
        <taxon>Basidiomycota</taxon>
        <taxon>Agaricomycotina</taxon>
        <taxon>Agaricomycetes</taxon>
        <taxon>Agaricomycetidae</taxon>
        <taxon>Agaricales</taxon>
        <taxon>Agaricales incertae sedis</taxon>
        <taxon>Dendrothele</taxon>
    </lineage>
</organism>
<evidence type="ECO:0000313" key="2">
    <source>
        <dbReference type="EMBL" id="THV01524.1"/>
    </source>
</evidence>